<protein>
    <submittedName>
        <fullName evidence="2">Uncharacterized protein</fullName>
    </submittedName>
</protein>
<feature type="compositionally biased region" description="Low complexity" evidence="1">
    <location>
        <begin position="173"/>
        <end position="186"/>
    </location>
</feature>
<organism evidence="2">
    <name type="scientific">Brassica cretica</name>
    <name type="common">Mustard</name>
    <dbReference type="NCBI Taxonomy" id="69181"/>
    <lineage>
        <taxon>Eukaryota</taxon>
        <taxon>Viridiplantae</taxon>
        <taxon>Streptophyta</taxon>
        <taxon>Embryophyta</taxon>
        <taxon>Tracheophyta</taxon>
        <taxon>Spermatophyta</taxon>
        <taxon>Magnoliopsida</taxon>
        <taxon>eudicotyledons</taxon>
        <taxon>Gunneridae</taxon>
        <taxon>Pentapetalae</taxon>
        <taxon>rosids</taxon>
        <taxon>malvids</taxon>
        <taxon>Brassicales</taxon>
        <taxon>Brassicaceae</taxon>
        <taxon>Brassiceae</taxon>
        <taxon>Brassica</taxon>
    </lineage>
</organism>
<dbReference type="EMBL" id="QGKY02001925">
    <property type="protein sequence ID" value="KAF2546788.1"/>
    <property type="molecule type" value="Genomic_DNA"/>
</dbReference>
<feature type="region of interest" description="Disordered" evidence="1">
    <location>
        <begin position="173"/>
        <end position="219"/>
    </location>
</feature>
<feature type="compositionally biased region" description="Polar residues" evidence="1">
    <location>
        <begin position="1"/>
        <end position="10"/>
    </location>
</feature>
<feature type="compositionally biased region" description="Low complexity" evidence="1">
    <location>
        <begin position="61"/>
        <end position="71"/>
    </location>
</feature>
<gene>
    <name evidence="2" type="ORF">F2Q70_00023158</name>
</gene>
<feature type="compositionally biased region" description="Pro residues" evidence="1">
    <location>
        <begin position="46"/>
        <end position="60"/>
    </location>
</feature>
<evidence type="ECO:0000313" key="2">
    <source>
        <dbReference type="EMBL" id="KAF2546788.1"/>
    </source>
</evidence>
<comment type="caution">
    <text evidence="2">The sequence shown here is derived from an EMBL/GenBank/DDBJ whole genome shotgun (WGS) entry which is preliminary data.</text>
</comment>
<proteinExistence type="predicted"/>
<accession>A0A8S9GRA7</accession>
<name>A0A8S9GRA7_BRACR</name>
<evidence type="ECO:0000256" key="1">
    <source>
        <dbReference type="SAM" id="MobiDB-lite"/>
    </source>
</evidence>
<sequence length="219" mass="24288">MDPNHPSNASFVPGHVTPPNQPVLHVRPINLSNNVYSHPEFQPQPQFQPRPQFQPCPQFMPQPQQQTPPSQLALVPVQAQPSINYPPYDDSATPSSIRAATGTSESAYGELKRKLDFACEKAKEILDMLNAGIENYDFIEMLQARQEVEGLIRMLSVEPHAMRQVQPQAVEEVEAPPVEQPQAVEELQSEEAAAQTGDETQGEEHGQEVVEGEQAQPEP</sequence>
<feature type="region of interest" description="Disordered" evidence="1">
    <location>
        <begin position="1"/>
        <end position="71"/>
    </location>
</feature>
<reference evidence="2" key="1">
    <citation type="submission" date="2019-12" db="EMBL/GenBank/DDBJ databases">
        <title>Genome sequencing and annotation of Brassica cretica.</title>
        <authorList>
            <person name="Studholme D.J."/>
            <person name="Sarris P.F."/>
        </authorList>
    </citation>
    <scope>NUCLEOTIDE SEQUENCE</scope>
    <source>
        <strain evidence="2">PFS-102/07</strain>
        <tissue evidence="2">Leaf</tissue>
    </source>
</reference>
<dbReference type="AlphaFoldDB" id="A0A8S9GRA7"/>